<protein>
    <submittedName>
        <fullName evidence="1">Uncharacterized protein</fullName>
    </submittedName>
</protein>
<sequence>MNCTSVFETGFINYGNLTPNNFEPNKSNVNLLNSNVLKEPKAGNSNTANPIKIPISFNWIEHGAVTPAKDQRKCNACWAFTVIASIESHLLIHRNQKEILSEQFLLDCLTRRKGCDSDSIQKTYADIVTDYGGVIRESDYYPYTAKREECRWPKYSNNTEPSGRVPPGVIPVVGFRKVRQNEDEMAKHLYGDGPLAAAINSASMKHYRGNYIDEPTEAECDPKHLDHTVLIVGYNAYVDTKTGHEIQYWIIKNSWGESFGYNGYYNLVRGRNACGITSDVSFPVVN</sequence>
<evidence type="ECO:0000313" key="2">
    <source>
        <dbReference type="Proteomes" id="UP000824533"/>
    </source>
</evidence>
<keyword evidence="2" id="KW-1185">Reference proteome</keyword>
<evidence type="ECO:0000313" key="1">
    <source>
        <dbReference type="EMBL" id="KAJ0177974.1"/>
    </source>
</evidence>
<comment type="caution">
    <text evidence="1">The sequence shown here is derived from an EMBL/GenBank/DDBJ whole genome shotgun (WGS) entry which is preliminary data.</text>
</comment>
<name>A0ACC1D1Y3_9NEOP</name>
<organism evidence="1 2">
    <name type="scientific">Dendrolimus kikuchii</name>
    <dbReference type="NCBI Taxonomy" id="765133"/>
    <lineage>
        <taxon>Eukaryota</taxon>
        <taxon>Metazoa</taxon>
        <taxon>Ecdysozoa</taxon>
        <taxon>Arthropoda</taxon>
        <taxon>Hexapoda</taxon>
        <taxon>Insecta</taxon>
        <taxon>Pterygota</taxon>
        <taxon>Neoptera</taxon>
        <taxon>Endopterygota</taxon>
        <taxon>Lepidoptera</taxon>
        <taxon>Glossata</taxon>
        <taxon>Ditrysia</taxon>
        <taxon>Bombycoidea</taxon>
        <taxon>Lasiocampidae</taxon>
        <taxon>Dendrolimus</taxon>
    </lineage>
</organism>
<accession>A0ACC1D1Y3</accession>
<proteinExistence type="predicted"/>
<dbReference type="Proteomes" id="UP000824533">
    <property type="component" value="Linkage Group LG11"/>
</dbReference>
<gene>
    <name evidence="1" type="ORF">K1T71_006847</name>
</gene>
<reference evidence="1 2" key="1">
    <citation type="journal article" date="2021" name="Front. Genet.">
        <title>Chromosome-Level Genome Assembly Reveals Significant Gene Expansion in the Toll and IMD Signaling Pathways of Dendrolimus kikuchii.</title>
        <authorList>
            <person name="Zhou J."/>
            <person name="Wu P."/>
            <person name="Xiong Z."/>
            <person name="Liu N."/>
            <person name="Zhao N."/>
            <person name="Ji M."/>
            <person name="Qiu Y."/>
            <person name="Yang B."/>
        </authorList>
    </citation>
    <scope>NUCLEOTIDE SEQUENCE [LARGE SCALE GENOMIC DNA]</scope>
    <source>
        <strain evidence="1">Ann1</strain>
    </source>
</reference>
<dbReference type="EMBL" id="CM034397">
    <property type="protein sequence ID" value="KAJ0177974.1"/>
    <property type="molecule type" value="Genomic_DNA"/>
</dbReference>